<proteinExistence type="predicted"/>
<dbReference type="InterPro" id="IPR036515">
    <property type="entry name" value="Transposase_17_sf"/>
</dbReference>
<dbReference type="GO" id="GO:0006313">
    <property type="term" value="P:DNA transposition"/>
    <property type="evidence" value="ECO:0007669"/>
    <property type="project" value="InterPro"/>
</dbReference>
<dbReference type="InterPro" id="IPR002686">
    <property type="entry name" value="Transposase_17"/>
</dbReference>
<evidence type="ECO:0000259" key="1">
    <source>
        <dbReference type="SMART" id="SM01321"/>
    </source>
</evidence>
<gene>
    <name evidence="2" type="ORF">SAMN05216179_3493</name>
</gene>
<dbReference type="GO" id="GO:0003677">
    <property type="term" value="F:DNA binding"/>
    <property type="evidence" value="ECO:0007669"/>
    <property type="project" value="InterPro"/>
</dbReference>
<organism evidence="2 3">
    <name type="scientific">Gracilibacillus kekensis</name>
    <dbReference type="NCBI Taxonomy" id="1027249"/>
    <lineage>
        <taxon>Bacteria</taxon>
        <taxon>Bacillati</taxon>
        <taxon>Bacillota</taxon>
        <taxon>Bacilli</taxon>
        <taxon>Bacillales</taxon>
        <taxon>Bacillaceae</taxon>
        <taxon>Gracilibacillus</taxon>
    </lineage>
</organism>
<reference evidence="2 3" key="1">
    <citation type="submission" date="2016-11" db="EMBL/GenBank/DDBJ databases">
        <authorList>
            <person name="Jaros S."/>
            <person name="Januszkiewicz K."/>
            <person name="Wedrychowicz H."/>
        </authorList>
    </citation>
    <scope>NUCLEOTIDE SEQUENCE [LARGE SCALE GENOMIC DNA]</scope>
    <source>
        <strain evidence="2 3">CGMCC 1.10681</strain>
    </source>
</reference>
<dbReference type="EMBL" id="FRCZ01000008">
    <property type="protein sequence ID" value="SHN34007.1"/>
    <property type="molecule type" value="Genomic_DNA"/>
</dbReference>
<dbReference type="OrthoDB" id="9788881at2"/>
<evidence type="ECO:0000313" key="2">
    <source>
        <dbReference type="EMBL" id="SHN34007.1"/>
    </source>
</evidence>
<protein>
    <submittedName>
        <fullName evidence="2">REP element-mobilizing transposase RayT</fullName>
    </submittedName>
</protein>
<dbReference type="PANTHER" id="PTHR34322:SF2">
    <property type="entry name" value="TRANSPOSASE IS200-LIKE DOMAIN-CONTAINING PROTEIN"/>
    <property type="match status" value="1"/>
</dbReference>
<dbReference type="SMART" id="SM01321">
    <property type="entry name" value="Y1_Tnp"/>
    <property type="match status" value="1"/>
</dbReference>
<name>A0A1M7QR42_9BACI</name>
<dbReference type="SUPFAM" id="SSF143422">
    <property type="entry name" value="Transposase IS200-like"/>
    <property type="match status" value="1"/>
</dbReference>
<sequence>MPRRARTKSRTGVYHIMIRGINKQTIFEDEEDKRKFIKTLAKYKEISGFEVYGYCLMDNHVHLLLEEIKESIPTALKRISSSYVYGYNKKYERIGHLFQDRYKSENVEDDTYFLTVLRYIHQNPLKAGIGKSVWDSRWTSIHEYVHKVEFVNIDKGFQLFSTNKKTALVQFIVYMQEVNDDRCLDFEDRVNLSDDQVREYLHDLGVTNNSMLQQMNRRNRNVVLAHLKNLEGVSIRQISRVTGISKSVIARIK</sequence>
<dbReference type="Gene3D" id="3.30.70.1290">
    <property type="entry name" value="Transposase IS200-like"/>
    <property type="match status" value="1"/>
</dbReference>
<dbReference type="Proteomes" id="UP000184184">
    <property type="component" value="Unassembled WGS sequence"/>
</dbReference>
<dbReference type="AlphaFoldDB" id="A0A1M7QR42"/>
<evidence type="ECO:0000313" key="3">
    <source>
        <dbReference type="Proteomes" id="UP000184184"/>
    </source>
</evidence>
<accession>A0A1M7QR42</accession>
<feature type="domain" description="Transposase IS200-like" evidence="1">
    <location>
        <begin position="9"/>
        <end position="123"/>
    </location>
</feature>
<dbReference type="PANTHER" id="PTHR34322">
    <property type="entry name" value="TRANSPOSASE, Y1_TNP DOMAIN-CONTAINING"/>
    <property type="match status" value="1"/>
</dbReference>
<keyword evidence="3" id="KW-1185">Reference proteome</keyword>
<dbReference type="Pfam" id="PF01797">
    <property type="entry name" value="Y1_Tnp"/>
    <property type="match status" value="1"/>
</dbReference>
<dbReference type="GO" id="GO:0004803">
    <property type="term" value="F:transposase activity"/>
    <property type="evidence" value="ECO:0007669"/>
    <property type="project" value="InterPro"/>
</dbReference>